<organism evidence="1 2">
    <name type="scientific">Streptomyces litchfieldiae</name>
    <dbReference type="NCBI Taxonomy" id="3075543"/>
    <lineage>
        <taxon>Bacteria</taxon>
        <taxon>Bacillati</taxon>
        <taxon>Actinomycetota</taxon>
        <taxon>Actinomycetes</taxon>
        <taxon>Kitasatosporales</taxon>
        <taxon>Streptomycetaceae</taxon>
        <taxon>Streptomyces</taxon>
    </lineage>
</organism>
<dbReference type="Proteomes" id="UP001183246">
    <property type="component" value="Unassembled WGS sequence"/>
</dbReference>
<sequence length="159" mass="16776">MGGGTGHAARRRRRRDLRAGRGLAAARPVAWRYLVERGGTAVALADTVERPRDVEGGGGHVLAQVNYGPFVSGIARALAAAERADEAAEVEPRVLHVPALRLVAVWLHQLGGEDRLVPAEPSPEGIEANVARPAGELLAQLAERARAVPERAPDDQLGG</sequence>
<evidence type="ECO:0000313" key="1">
    <source>
        <dbReference type="EMBL" id="MDT0347207.1"/>
    </source>
</evidence>
<reference evidence="2" key="1">
    <citation type="submission" date="2023-07" db="EMBL/GenBank/DDBJ databases">
        <title>30 novel species of actinomycetes from the DSMZ collection.</title>
        <authorList>
            <person name="Nouioui I."/>
        </authorList>
    </citation>
    <scope>NUCLEOTIDE SEQUENCE [LARGE SCALE GENOMIC DNA]</scope>
    <source>
        <strain evidence="2">DSM 44938</strain>
    </source>
</reference>
<name>A0ABU2MZX3_9ACTN</name>
<proteinExistence type="predicted"/>
<accession>A0ABU2MZX3</accession>
<keyword evidence="2" id="KW-1185">Reference proteome</keyword>
<evidence type="ECO:0000313" key="2">
    <source>
        <dbReference type="Proteomes" id="UP001183246"/>
    </source>
</evidence>
<protein>
    <submittedName>
        <fullName evidence="1">Uncharacterized protein</fullName>
    </submittedName>
</protein>
<dbReference type="RefSeq" id="WP_311708330.1">
    <property type="nucleotide sequence ID" value="NZ_JAVREL010000028.1"/>
</dbReference>
<dbReference type="EMBL" id="JAVREL010000028">
    <property type="protein sequence ID" value="MDT0347207.1"/>
    <property type="molecule type" value="Genomic_DNA"/>
</dbReference>
<comment type="caution">
    <text evidence="1">The sequence shown here is derived from an EMBL/GenBank/DDBJ whole genome shotgun (WGS) entry which is preliminary data.</text>
</comment>
<gene>
    <name evidence="1" type="ORF">RM590_32200</name>
</gene>